<sequence>GGDPMEGGRVGAVPRVPPFPLGALYSQRSRRLPPLFPSRQSRRTRRRPALLHLELPVPFSPRSRRRRWRGARPPTFHHGLQRPEKMERPSCGCLVCALLHLARERVVVTSIEGGGGHWGRLPFRFGCQAPRVDIDCSQDTCSSSSTEGREQQPQ</sequence>
<reference evidence="3" key="1">
    <citation type="journal article" date="2014" name="Science">
        <title>Ancient hybridizations among the ancestral genomes of bread wheat.</title>
        <authorList>
            <consortium name="International Wheat Genome Sequencing Consortium,"/>
            <person name="Marcussen T."/>
            <person name="Sandve S.R."/>
            <person name="Heier L."/>
            <person name="Spannagl M."/>
            <person name="Pfeifer M."/>
            <person name="Jakobsen K.S."/>
            <person name="Wulff B.B."/>
            <person name="Steuernagel B."/>
            <person name="Mayer K.F."/>
            <person name="Olsen O.A."/>
        </authorList>
    </citation>
    <scope>NUCLEOTIDE SEQUENCE [LARGE SCALE GENOMIC DNA]</scope>
    <source>
        <strain evidence="3">cv. AL8/78</strain>
    </source>
</reference>
<dbReference type="Gramene" id="AET5Gv20319600.11">
    <property type="protein sequence ID" value="AET5Gv20319600.11"/>
    <property type="gene ID" value="AET5Gv20319600"/>
</dbReference>
<name>A0A453K706_AEGTS</name>
<dbReference type="Proteomes" id="UP000015105">
    <property type="component" value="Chromosome 5D"/>
</dbReference>
<dbReference type="EnsemblPlants" id="AET5Gv20319600.8">
    <property type="protein sequence ID" value="AET5Gv20319600.8"/>
    <property type="gene ID" value="AET5Gv20319600"/>
</dbReference>
<feature type="region of interest" description="Disordered" evidence="1">
    <location>
        <begin position="62"/>
        <end position="83"/>
    </location>
</feature>
<dbReference type="Gramene" id="AET5Gv20319600.13">
    <property type="protein sequence ID" value="AET5Gv20319600.13"/>
    <property type="gene ID" value="AET5Gv20319600"/>
</dbReference>
<evidence type="ECO:0000256" key="1">
    <source>
        <dbReference type="SAM" id="MobiDB-lite"/>
    </source>
</evidence>
<organism evidence="2 3">
    <name type="scientific">Aegilops tauschii subsp. strangulata</name>
    <name type="common">Goatgrass</name>
    <dbReference type="NCBI Taxonomy" id="200361"/>
    <lineage>
        <taxon>Eukaryota</taxon>
        <taxon>Viridiplantae</taxon>
        <taxon>Streptophyta</taxon>
        <taxon>Embryophyta</taxon>
        <taxon>Tracheophyta</taxon>
        <taxon>Spermatophyta</taxon>
        <taxon>Magnoliopsida</taxon>
        <taxon>Liliopsida</taxon>
        <taxon>Poales</taxon>
        <taxon>Poaceae</taxon>
        <taxon>BOP clade</taxon>
        <taxon>Pooideae</taxon>
        <taxon>Triticodae</taxon>
        <taxon>Triticeae</taxon>
        <taxon>Triticinae</taxon>
        <taxon>Aegilops</taxon>
    </lineage>
</organism>
<dbReference type="Gramene" id="AET5Gv20319600.9">
    <property type="protein sequence ID" value="AET5Gv20319600.9"/>
    <property type="gene ID" value="AET5Gv20319600"/>
</dbReference>
<dbReference type="EnsemblPlants" id="AET5Gv20319600.11">
    <property type="protein sequence ID" value="AET5Gv20319600.11"/>
    <property type="gene ID" value="AET5Gv20319600"/>
</dbReference>
<reference evidence="2" key="3">
    <citation type="journal article" date="2017" name="Nature">
        <title>Genome sequence of the progenitor of the wheat D genome Aegilops tauschii.</title>
        <authorList>
            <person name="Luo M.C."/>
            <person name="Gu Y.Q."/>
            <person name="Puiu D."/>
            <person name="Wang H."/>
            <person name="Twardziok S.O."/>
            <person name="Deal K.R."/>
            <person name="Huo N."/>
            <person name="Zhu T."/>
            <person name="Wang L."/>
            <person name="Wang Y."/>
            <person name="McGuire P.E."/>
            <person name="Liu S."/>
            <person name="Long H."/>
            <person name="Ramasamy R.K."/>
            <person name="Rodriguez J.C."/>
            <person name="Van S.L."/>
            <person name="Yuan L."/>
            <person name="Wang Z."/>
            <person name="Xia Z."/>
            <person name="Xiao L."/>
            <person name="Anderson O.D."/>
            <person name="Ouyang S."/>
            <person name="Liang Y."/>
            <person name="Zimin A.V."/>
            <person name="Pertea G."/>
            <person name="Qi P."/>
            <person name="Bennetzen J.L."/>
            <person name="Dai X."/>
            <person name="Dawson M.W."/>
            <person name="Muller H.G."/>
            <person name="Kugler K."/>
            <person name="Rivarola-Duarte L."/>
            <person name="Spannagl M."/>
            <person name="Mayer K.F.X."/>
            <person name="Lu F.H."/>
            <person name="Bevan M.W."/>
            <person name="Leroy P."/>
            <person name="Li P."/>
            <person name="You F.M."/>
            <person name="Sun Q."/>
            <person name="Liu Z."/>
            <person name="Lyons E."/>
            <person name="Wicker T."/>
            <person name="Salzberg S.L."/>
            <person name="Devos K.M."/>
            <person name="Dvorak J."/>
        </authorList>
    </citation>
    <scope>NUCLEOTIDE SEQUENCE [LARGE SCALE GENOMIC DNA]</scope>
    <source>
        <strain evidence="2">cv. AL8/78</strain>
    </source>
</reference>
<reference evidence="2" key="4">
    <citation type="submission" date="2019-03" db="UniProtKB">
        <authorList>
            <consortium name="EnsemblPlants"/>
        </authorList>
    </citation>
    <scope>IDENTIFICATION</scope>
</reference>
<reference evidence="2" key="5">
    <citation type="journal article" date="2021" name="G3 (Bethesda)">
        <title>Aegilops tauschii genome assembly Aet v5.0 features greater sequence contiguity and improved annotation.</title>
        <authorList>
            <person name="Wang L."/>
            <person name="Zhu T."/>
            <person name="Rodriguez J.C."/>
            <person name="Deal K.R."/>
            <person name="Dubcovsky J."/>
            <person name="McGuire P.E."/>
            <person name="Lux T."/>
            <person name="Spannagl M."/>
            <person name="Mayer K.F.X."/>
            <person name="Baldrich P."/>
            <person name="Meyers B.C."/>
            <person name="Huo N."/>
            <person name="Gu Y.Q."/>
            <person name="Zhou H."/>
            <person name="Devos K.M."/>
            <person name="Bennetzen J.L."/>
            <person name="Unver T."/>
            <person name="Budak H."/>
            <person name="Gulick P.J."/>
            <person name="Galiba G."/>
            <person name="Kalapos B."/>
            <person name="Nelson D.R."/>
            <person name="Li P."/>
            <person name="You F.M."/>
            <person name="Luo M.C."/>
            <person name="Dvorak J."/>
        </authorList>
    </citation>
    <scope>NUCLEOTIDE SEQUENCE [LARGE SCALE GENOMIC DNA]</scope>
    <source>
        <strain evidence="2">cv. AL8/78</strain>
    </source>
</reference>
<evidence type="ECO:0000313" key="3">
    <source>
        <dbReference type="Proteomes" id="UP000015105"/>
    </source>
</evidence>
<dbReference type="Gramene" id="AET5Gv20319600.8">
    <property type="protein sequence ID" value="AET5Gv20319600.8"/>
    <property type="gene ID" value="AET5Gv20319600"/>
</dbReference>
<dbReference type="EnsemblPlants" id="AET5Gv20319600.9">
    <property type="protein sequence ID" value="AET5Gv20319600.9"/>
    <property type="gene ID" value="AET5Gv20319600"/>
</dbReference>
<evidence type="ECO:0000313" key="2">
    <source>
        <dbReference type="EnsemblPlants" id="AET5Gv20319600.14"/>
    </source>
</evidence>
<reference evidence="3" key="2">
    <citation type="journal article" date="2017" name="Nat. Plants">
        <title>The Aegilops tauschii genome reveals multiple impacts of transposons.</title>
        <authorList>
            <person name="Zhao G."/>
            <person name="Zou C."/>
            <person name="Li K."/>
            <person name="Wang K."/>
            <person name="Li T."/>
            <person name="Gao L."/>
            <person name="Zhang X."/>
            <person name="Wang H."/>
            <person name="Yang Z."/>
            <person name="Liu X."/>
            <person name="Jiang W."/>
            <person name="Mao L."/>
            <person name="Kong X."/>
            <person name="Jiao Y."/>
            <person name="Jia J."/>
        </authorList>
    </citation>
    <scope>NUCLEOTIDE SEQUENCE [LARGE SCALE GENOMIC DNA]</scope>
    <source>
        <strain evidence="3">cv. AL8/78</strain>
    </source>
</reference>
<dbReference type="Gramene" id="AET5Gv20319600.14">
    <property type="protein sequence ID" value="AET5Gv20319600.14"/>
    <property type="gene ID" value="AET5Gv20319600"/>
</dbReference>
<dbReference type="EnsemblPlants" id="AET5Gv20319600.14">
    <property type="protein sequence ID" value="AET5Gv20319600.14"/>
    <property type="gene ID" value="AET5Gv20319600"/>
</dbReference>
<accession>A0A453K706</accession>
<dbReference type="AlphaFoldDB" id="A0A453K706"/>
<proteinExistence type="predicted"/>
<dbReference type="EnsemblPlants" id="AET5Gv20319600.13">
    <property type="protein sequence ID" value="AET5Gv20319600.13"/>
    <property type="gene ID" value="AET5Gv20319600"/>
</dbReference>
<keyword evidence="3" id="KW-1185">Reference proteome</keyword>
<protein>
    <submittedName>
        <fullName evidence="2">Uncharacterized protein</fullName>
    </submittedName>
</protein>